<evidence type="ECO:0000256" key="1">
    <source>
        <dbReference type="SAM" id="MobiDB-lite"/>
    </source>
</evidence>
<keyword evidence="2" id="KW-0472">Membrane</keyword>
<dbReference type="RefSeq" id="WP_167037028.1">
    <property type="nucleotide sequence ID" value="NZ_BAAANA010000001.1"/>
</dbReference>
<comment type="caution">
    <text evidence="3">The sequence shown here is derived from an EMBL/GenBank/DDBJ whole genome shotgun (WGS) entry which is preliminary data.</text>
</comment>
<feature type="compositionally biased region" description="Polar residues" evidence="1">
    <location>
        <begin position="286"/>
        <end position="295"/>
    </location>
</feature>
<keyword evidence="2" id="KW-1133">Transmembrane helix</keyword>
<feature type="transmembrane region" description="Helical" evidence="2">
    <location>
        <begin position="12"/>
        <end position="29"/>
    </location>
</feature>
<protein>
    <submittedName>
        <fullName evidence="3">Uncharacterized protein</fullName>
    </submittedName>
</protein>
<evidence type="ECO:0000313" key="4">
    <source>
        <dbReference type="Proteomes" id="UP000543598"/>
    </source>
</evidence>
<keyword evidence="2" id="KW-0812">Transmembrane</keyword>
<gene>
    <name evidence="3" type="ORF">HLA99_14480</name>
</gene>
<name>A0A7Y2Q247_9MICO</name>
<reference evidence="3 4" key="1">
    <citation type="submission" date="2020-05" db="EMBL/GenBank/DDBJ databases">
        <title>MicrobeNet Type strains.</title>
        <authorList>
            <person name="Nicholson A.C."/>
        </authorList>
    </citation>
    <scope>NUCLEOTIDE SEQUENCE [LARGE SCALE GENOMIC DNA]</scope>
    <source>
        <strain evidence="3 4">JCM 14282</strain>
    </source>
</reference>
<keyword evidence="4" id="KW-1185">Reference proteome</keyword>
<evidence type="ECO:0000313" key="3">
    <source>
        <dbReference type="EMBL" id="NNH05052.1"/>
    </source>
</evidence>
<organism evidence="3 4">
    <name type="scientific">Microbacterium ulmi</name>
    <dbReference type="NCBI Taxonomy" id="179095"/>
    <lineage>
        <taxon>Bacteria</taxon>
        <taxon>Bacillati</taxon>
        <taxon>Actinomycetota</taxon>
        <taxon>Actinomycetes</taxon>
        <taxon>Micrococcales</taxon>
        <taxon>Microbacteriaceae</taxon>
        <taxon>Microbacterium</taxon>
    </lineage>
</organism>
<dbReference type="Proteomes" id="UP000543598">
    <property type="component" value="Unassembled WGS sequence"/>
</dbReference>
<sequence length="295" mass="31599">MEQILAVAADWWWIAPAVVGAGAVSYGALTTSRRRARRLEVDAARHHERAARAALVAARAQTRSAQAEVLAARAQTYPPVAGAPDAAAARRAHQAAKDAQRAASLLVRATHARTKAALQRYHSASKADPLPLQRLMAADDAVTARWMEYETDAARALAFPQLLDARHPATLAFLRAHREARRLRPAAEQTRVMPVEFARYSAAVRAAELAFDAAERAAIAAARGELPEPARTTGSAFVEAAVAFSEAATDRLRTIRWREVLGSAPPPTAAPSPSERPAEGVWPVPSRTSKPSGSP</sequence>
<dbReference type="EMBL" id="JABEMB010000031">
    <property type="protein sequence ID" value="NNH05052.1"/>
    <property type="molecule type" value="Genomic_DNA"/>
</dbReference>
<accession>A0A7Y2Q247</accession>
<dbReference type="AlphaFoldDB" id="A0A7Y2Q247"/>
<feature type="region of interest" description="Disordered" evidence="1">
    <location>
        <begin position="262"/>
        <end position="295"/>
    </location>
</feature>
<evidence type="ECO:0000256" key="2">
    <source>
        <dbReference type="SAM" id="Phobius"/>
    </source>
</evidence>
<proteinExistence type="predicted"/>